<dbReference type="CDD" id="cd03216">
    <property type="entry name" value="ABC_Carb_Monos_I"/>
    <property type="match status" value="1"/>
</dbReference>
<keyword evidence="6 11" id="KW-0067">ATP-binding</keyword>
<dbReference type="STRING" id="100225.SAMN05421595_1984"/>
<feature type="region of interest" description="Disordered" evidence="9">
    <location>
        <begin position="237"/>
        <end position="266"/>
    </location>
</feature>
<keyword evidence="2" id="KW-1003">Cell membrane</keyword>
<keyword evidence="8" id="KW-0472">Membrane</keyword>
<dbReference type="InterPro" id="IPR017871">
    <property type="entry name" value="ABC_transporter-like_CS"/>
</dbReference>
<dbReference type="InterPro" id="IPR003593">
    <property type="entry name" value="AAA+_ATPase"/>
</dbReference>
<proteinExistence type="predicted"/>
<dbReference type="GO" id="GO:0005524">
    <property type="term" value="F:ATP binding"/>
    <property type="evidence" value="ECO:0007669"/>
    <property type="project" value="UniProtKB-KW"/>
</dbReference>
<gene>
    <name evidence="11" type="ORF">AUCHE_03_00670</name>
</gene>
<dbReference type="SMART" id="SM00382">
    <property type="entry name" value="AAA"/>
    <property type="match status" value="2"/>
</dbReference>
<evidence type="ECO:0000256" key="4">
    <source>
        <dbReference type="ARBA" id="ARBA00022737"/>
    </source>
</evidence>
<dbReference type="EMBL" id="BAGZ01000003">
    <property type="protein sequence ID" value="GAB76850.1"/>
    <property type="molecule type" value="Genomic_DNA"/>
</dbReference>
<feature type="domain" description="ABC transporter" evidence="10">
    <location>
        <begin position="12"/>
        <end position="248"/>
    </location>
</feature>
<evidence type="ECO:0000256" key="3">
    <source>
        <dbReference type="ARBA" id="ARBA00022597"/>
    </source>
</evidence>
<dbReference type="AlphaFoldDB" id="K6VN93"/>
<dbReference type="eggNOG" id="COG1129">
    <property type="taxonomic scope" value="Bacteria"/>
</dbReference>
<comment type="caution">
    <text evidence="11">The sequence shown here is derived from an EMBL/GenBank/DDBJ whole genome shotgun (WGS) entry which is preliminary data.</text>
</comment>
<dbReference type="SUPFAM" id="SSF52540">
    <property type="entry name" value="P-loop containing nucleoside triphosphate hydrolases"/>
    <property type="match status" value="2"/>
</dbReference>
<evidence type="ECO:0000256" key="6">
    <source>
        <dbReference type="ARBA" id="ARBA00022840"/>
    </source>
</evidence>
<evidence type="ECO:0000313" key="12">
    <source>
        <dbReference type="Proteomes" id="UP000008495"/>
    </source>
</evidence>
<dbReference type="CDD" id="cd03215">
    <property type="entry name" value="ABC_Carb_Monos_II"/>
    <property type="match status" value="1"/>
</dbReference>
<sequence length="500" mass="53570">MSTEATTPAPIVRAVNVSKRFGGVVALRGVSVDFHPGEVHCLAGENGCGKSTLIKVISGVHRPVTGHVEIDGQEYARLGTAQAHSLGIEVIYQDFSLLPNLSAAENIALPGFVAERRMFMRPKKSRLIAEAALDQIGVDLPLDVPVEQLTVAERQLCAVARAMAHDARFIAMDEPTTALTWKEVDALFDAVHLLKERGVSMVFVSHKMQEVFSIADRVTVMRSGRVVTSGLPEDFSHASLTERMTGRSSDEMPAPPPPQQGDKPALSVRGMTHEPLYADVNLTVGRGEIVGVAGLLGSGRTEIVEGISGIRPAPRGIIEVAGRRIRPRSLNDAIDAGIAYVPEDRLTQGLFLDQSVGDNLIATRVGRRGGQSHSRNALRAAQEQAVDSLKITTDSLTGPVRALSGGNAQRVLLAKWLMGEPQVLILNGPTVGVDVGSKFDIVEALHEQSRRGVGILLLSDDIPELVTTCHRVLVVRSGRIVAELTGDELTDDALVEEISA</sequence>
<evidence type="ECO:0000256" key="7">
    <source>
        <dbReference type="ARBA" id="ARBA00022967"/>
    </source>
</evidence>
<keyword evidence="5" id="KW-0547">Nucleotide-binding</keyword>
<evidence type="ECO:0000256" key="9">
    <source>
        <dbReference type="SAM" id="MobiDB-lite"/>
    </source>
</evidence>
<feature type="domain" description="ABC transporter" evidence="10">
    <location>
        <begin position="261"/>
        <end position="498"/>
    </location>
</feature>
<keyword evidence="3" id="KW-0762">Sugar transport</keyword>
<dbReference type="PANTHER" id="PTHR43790">
    <property type="entry name" value="CARBOHYDRATE TRANSPORT ATP-BINDING PROTEIN MG119-RELATED"/>
    <property type="match status" value="1"/>
</dbReference>
<evidence type="ECO:0000256" key="5">
    <source>
        <dbReference type="ARBA" id="ARBA00022741"/>
    </source>
</evidence>
<dbReference type="Pfam" id="PF00005">
    <property type="entry name" value="ABC_tran"/>
    <property type="match status" value="2"/>
</dbReference>
<dbReference type="OrthoDB" id="39350at2"/>
<evidence type="ECO:0000259" key="10">
    <source>
        <dbReference type="PROSITE" id="PS50893"/>
    </source>
</evidence>
<dbReference type="RefSeq" id="WP_006501601.1">
    <property type="nucleotide sequence ID" value="NZ_BAGZ01000003.1"/>
</dbReference>
<accession>K6VN93</accession>
<name>K6VN93_9MICO</name>
<keyword evidence="7" id="KW-1278">Translocase</keyword>
<keyword evidence="4" id="KW-0677">Repeat</keyword>
<evidence type="ECO:0000256" key="2">
    <source>
        <dbReference type="ARBA" id="ARBA00022475"/>
    </source>
</evidence>
<evidence type="ECO:0000256" key="1">
    <source>
        <dbReference type="ARBA" id="ARBA00022448"/>
    </source>
</evidence>
<dbReference type="InterPro" id="IPR027417">
    <property type="entry name" value="P-loop_NTPase"/>
</dbReference>
<dbReference type="PROSITE" id="PS50893">
    <property type="entry name" value="ABC_TRANSPORTER_2"/>
    <property type="match status" value="2"/>
</dbReference>
<dbReference type="Proteomes" id="UP000008495">
    <property type="component" value="Unassembled WGS sequence"/>
</dbReference>
<dbReference type="GO" id="GO:0016887">
    <property type="term" value="F:ATP hydrolysis activity"/>
    <property type="evidence" value="ECO:0007669"/>
    <property type="project" value="InterPro"/>
</dbReference>
<evidence type="ECO:0000313" key="11">
    <source>
        <dbReference type="EMBL" id="GAB76850.1"/>
    </source>
</evidence>
<organism evidence="11 12">
    <name type="scientific">Austwickia chelonae NBRC 105200</name>
    <dbReference type="NCBI Taxonomy" id="1184607"/>
    <lineage>
        <taxon>Bacteria</taxon>
        <taxon>Bacillati</taxon>
        <taxon>Actinomycetota</taxon>
        <taxon>Actinomycetes</taxon>
        <taxon>Micrococcales</taxon>
        <taxon>Dermatophilaceae</taxon>
        <taxon>Austwickia</taxon>
    </lineage>
</organism>
<dbReference type="PROSITE" id="PS00211">
    <property type="entry name" value="ABC_TRANSPORTER_1"/>
    <property type="match status" value="1"/>
</dbReference>
<keyword evidence="1" id="KW-0813">Transport</keyword>
<dbReference type="Gene3D" id="3.40.50.300">
    <property type="entry name" value="P-loop containing nucleotide triphosphate hydrolases"/>
    <property type="match status" value="2"/>
</dbReference>
<dbReference type="InterPro" id="IPR050107">
    <property type="entry name" value="ABC_carbohydrate_import_ATPase"/>
</dbReference>
<dbReference type="InterPro" id="IPR003439">
    <property type="entry name" value="ABC_transporter-like_ATP-bd"/>
</dbReference>
<reference evidence="11 12" key="1">
    <citation type="submission" date="2012-08" db="EMBL/GenBank/DDBJ databases">
        <title>Whole genome shotgun sequence of Austwickia chelonae NBRC 105200.</title>
        <authorList>
            <person name="Yoshida I."/>
            <person name="Hosoyama A."/>
            <person name="Tsuchikane K."/>
            <person name="Katsumata H."/>
            <person name="Ando Y."/>
            <person name="Ohji S."/>
            <person name="Hamada M."/>
            <person name="Tamura T."/>
            <person name="Yamazoe A."/>
            <person name="Yamazaki S."/>
            <person name="Fujita N."/>
        </authorList>
    </citation>
    <scope>NUCLEOTIDE SEQUENCE [LARGE SCALE GENOMIC DNA]</scope>
    <source>
        <strain evidence="11 12">NBRC 105200</strain>
    </source>
</reference>
<protein>
    <submittedName>
        <fullName evidence="11">Putative ABC transporter ATP-binding protein</fullName>
    </submittedName>
</protein>
<dbReference type="PANTHER" id="PTHR43790:SF1">
    <property type="entry name" value="XYLOSE IMPORT ATP-BINDING PROTEIN XYLG"/>
    <property type="match status" value="1"/>
</dbReference>
<evidence type="ECO:0000256" key="8">
    <source>
        <dbReference type="ARBA" id="ARBA00023136"/>
    </source>
</evidence>
<keyword evidence="12" id="KW-1185">Reference proteome</keyword>